<reference evidence="4 5" key="1">
    <citation type="journal article" date="2024" name="Science">
        <title>Giant polyketide synthase enzymes in the biosynthesis of giant marine polyether toxins.</title>
        <authorList>
            <person name="Fallon T.R."/>
            <person name="Shende V.V."/>
            <person name="Wierzbicki I.H."/>
            <person name="Pendleton A.L."/>
            <person name="Watervoot N.F."/>
            <person name="Auber R.P."/>
            <person name="Gonzalez D.J."/>
            <person name="Wisecaver J.H."/>
            <person name="Moore B.S."/>
        </authorList>
    </citation>
    <scope>NUCLEOTIDE SEQUENCE [LARGE SCALE GENOMIC DNA]</scope>
    <source>
        <strain evidence="4 5">12B1</strain>
    </source>
</reference>
<dbReference type="AlphaFoldDB" id="A0AB34K627"/>
<dbReference type="GO" id="GO:0019432">
    <property type="term" value="P:triglyceride biosynthetic process"/>
    <property type="evidence" value="ECO:0007669"/>
    <property type="project" value="TreeGrafter"/>
</dbReference>
<keyword evidence="2" id="KW-1133">Transmembrane helix</keyword>
<accession>A0AB34K627</accession>
<evidence type="ECO:0000256" key="2">
    <source>
        <dbReference type="SAM" id="Phobius"/>
    </source>
</evidence>
<dbReference type="Gene3D" id="3.30.559.10">
    <property type="entry name" value="Chloramphenicol acetyltransferase-like domain"/>
    <property type="match status" value="1"/>
</dbReference>
<keyword evidence="2" id="KW-0812">Transmembrane</keyword>
<dbReference type="EMBL" id="JBGBPQ010000002">
    <property type="protein sequence ID" value="KAL1528728.1"/>
    <property type="molecule type" value="Genomic_DNA"/>
</dbReference>
<dbReference type="InterPro" id="IPR023213">
    <property type="entry name" value="CAT-like_dom_sf"/>
</dbReference>
<evidence type="ECO:0000313" key="4">
    <source>
        <dbReference type="EMBL" id="KAL1528728.1"/>
    </source>
</evidence>
<feature type="domain" description="O-acyltransferase WSD1 C-terminal" evidence="3">
    <location>
        <begin position="333"/>
        <end position="461"/>
    </location>
</feature>
<protein>
    <recommendedName>
        <fullName evidence="3">O-acyltransferase WSD1 C-terminal domain-containing protein</fullName>
    </recommendedName>
</protein>
<dbReference type="PANTHER" id="PTHR31650:SF1">
    <property type="entry name" value="WAX ESTER SYNTHASE_DIACYLGLYCEROL ACYLTRANSFERASE 4-RELATED"/>
    <property type="match status" value="1"/>
</dbReference>
<evidence type="ECO:0000259" key="3">
    <source>
        <dbReference type="Pfam" id="PF06974"/>
    </source>
</evidence>
<organism evidence="4 5">
    <name type="scientific">Prymnesium parvum</name>
    <name type="common">Toxic golden alga</name>
    <dbReference type="NCBI Taxonomy" id="97485"/>
    <lineage>
        <taxon>Eukaryota</taxon>
        <taxon>Haptista</taxon>
        <taxon>Haptophyta</taxon>
        <taxon>Prymnesiophyceae</taxon>
        <taxon>Prymnesiales</taxon>
        <taxon>Prymnesiaceae</taxon>
        <taxon>Prymnesium</taxon>
    </lineage>
</organism>
<comment type="caution">
    <text evidence="4">The sequence shown here is derived from an EMBL/GenBank/DDBJ whole genome shotgun (WGS) entry which is preliminary data.</text>
</comment>
<feature type="region of interest" description="Disordered" evidence="1">
    <location>
        <begin position="162"/>
        <end position="182"/>
    </location>
</feature>
<evidence type="ECO:0000313" key="5">
    <source>
        <dbReference type="Proteomes" id="UP001515480"/>
    </source>
</evidence>
<feature type="compositionally biased region" description="Basic and acidic residues" evidence="1">
    <location>
        <begin position="165"/>
        <end position="182"/>
    </location>
</feature>
<proteinExistence type="predicted"/>
<dbReference type="Proteomes" id="UP001515480">
    <property type="component" value="Unassembled WGS sequence"/>
</dbReference>
<dbReference type="PANTHER" id="PTHR31650">
    <property type="entry name" value="O-ACYLTRANSFERASE (WSD1-LIKE) FAMILY PROTEIN"/>
    <property type="match status" value="1"/>
</dbReference>
<dbReference type="GO" id="GO:0005886">
    <property type="term" value="C:plasma membrane"/>
    <property type="evidence" value="ECO:0007669"/>
    <property type="project" value="TreeGrafter"/>
</dbReference>
<dbReference type="SUPFAM" id="SSF52777">
    <property type="entry name" value="CoA-dependent acyltransferases"/>
    <property type="match status" value="1"/>
</dbReference>
<gene>
    <name evidence="4" type="ORF">AB1Y20_010061</name>
</gene>
<dbReference type="GO" id="GO:0008374">
    <property type="term" value="F:O-acyltransferase activity"/>
    <property type="evidence" value="ECO:0007669"/>
    <property type="project" value="InterPro"/>
</dbReference>
<dbReference type="InterPro" id="IPR045034">
    <property type="entry name" value="O-acyltransferase_WSD1-like"/>
</dbReference>
<evidence type="ECO:0000256" key="1">
    <source>
        <dbReference type="SAM" id="MobiDB-lite"/>
    </source>
</evidence>
<name>A0AB34K627_PRYPA</name>
<dbReference type="Pfam" id="PF06974">
    <property type="entry name" value="WS_DGAT_C"/>
    <property type="match status" value="1"/>
</dbReference>
<keyword evidence="5" id="KW-1185">Reference proteome</keyword>
<feature type="transmembrane region" description="Helical" evidence="2">
    <location>
        <begin position="362"/>
        <end position="386"/>
    </location>
</feature>
<sequence>MLSAPTRRRRHSAGGEALQHWAQSGKLTTIHVLYTMASPVEHEKLVRAVQTKLLDRFPRLRGNVSADERDWVIPPSADAELYIEPIKLTTNEDADGAVQKHIGHALKQPLDPQRMFQVQSIRVETASTGSSYYLLWRFNHTAADGVILSHIMSKVLCDPPNEWTPAEHEETTDVQHKADPSSDRRAVASQVNLFERVWSFLLGLLRVSTMMLWIPDDSTIVKLGPTEWKRRGGASKASWNIGVSAPVNVTDLKQAAKRQNVTVNDILLMATGQGLRSFLDSTSSKGSLPKDPKITAVVVVNPRPAMPQATEASAVLDMYSTMKDQGCDITLGFVRLPTSTSSTLESVARATRRLKLSPETTILRLAATIICRVFGVWFLTLIYTFLVSKFTTYFSNIVAPQSARTFCGVEIKKIFFCTAPLDFGVSFNFLSFNGSLTLCVTTDTERVPKAKMVADEVHRALLKQMGDVVLSSTHA</sequence>
<dbReference type="InterPro" id="IPR009721">
    <property type="entry name" value="O-acyltransferase_WSD1_C"/>
</dbReference>
<keyword evidence="2" id="KW-0472">Membrane</keyword>